<evidence type="ECO:0000313" key="3">
    <source>
        <dbReference type="EMBL" id="OGI59963.1"/>
    </source>
</evidence>
<feature type="compositionally biased region" description="Low complexity" evidence="1">
    <location>
        <begin position="64"/>
        <end position="73"/>
    </location>
</feature>
<protein>
    <submittedName>
        <fullName evidence="3">Uncharacterized protein</fullName>
    </submittedName>
</protein>
<dbReference type="Proteomes" id="UP000177869">
    <property type="component" value="Unassembled WGS sequence"/>
</dbReference>
<name>A0A1F6URH9_9BACT</name>
<evidence type="ECO:0000313" key="4">
    <source>
        <dbReference type="Proteomes" id="UP000177869"/>
    </source>
</evidence>
<dbReference type="AlphaFoldDB" id="A0A1F6URH9"/>
<sequence>MSKRNFILLIIILGLAVIAVFGFLYSRKEATAPGDGDTSANFFSRLNPFGDKTSAPGDATPKNGGSVSESESVPGQEVTLAKLKKVSSIPVAGFTVFMKERLKEILVVPQILVVPPETEVNKPATKPIPPPTEFALALRYADRATGNIYQTFADKIEERKFSETIIPKIYDAYFGKNGEFVVMRHLKINDRTIETFAGALPKEKIGEDIATNEIQGAFLVDDIKDISLSPDATKIFYLFNSGESAIGIIYNLSDAQKTQVSDSAFTEWLSFWPSAKIITLTTKPSGSVPGYMYMIDVDKKNLTKVLGEVNGLTTQMSPSGKLVLYSDNTLLLSLYHPDTKTSEGLGVRTLSEKCVWNKTNEFVYCAVPVFTAGATYPDDWYKGEVLFSDQIWKINVQNGNATIIADPVEVSGEDIDGIKLALSPNEDYLFFINKKDSFLWELELR</sequence>
<feature type="region of interest" description="Disordered" evidence="1">
    <location>
        <begin position="52"/>
        <end position="73"/>
    </location>
</feature>
<feature type="transmembrane region" description="Helical" evidence="2">
    <location>
        <begin position="6"/>
        <end position="25"/>
    </location>
</feature>
<dbReference type="InterPro" id="IPR011042">
    <property type="entry name" value="6-blade_b-propeller_TolB-like"/>
</dbReference>
<reference evidence="3 4" key="1">
    <citation type="journal article" date="2016" name="Nat. Commun.">
        <title>Thousands of microbial genomes shed light on interconnected biogeochemical processes in an aquifer system.</title>
        <authorList>
            <person name="Anantharaman K."/>
            <person name="Brown C.T."/>
            <person name="Hug L.A."/>
            <person name="Sharon I."/>
            <person name="Castelle C.J."/>
            <person name="Probst A.J."/>
            <person name="Thomas B.C."/>
            <person name="Singh A."/>
            <person name="Wilkins M.J."/>
            <person name="Karaoz U."/>
            <person name="Brodie E.L."/>
            <person name="Williams K.H."/>
            <person name="Hubbard S.S."/>
            <person name="Banfield J.F."/>
        </authorList>
    </citation>
    <scope>NUCLEOTIDE SEQUENCE [LARGE SCALE GENOMIC DNA]</scope>
</reference>
<dbReference type="Gene3D" id="2.120.10.30">
    <property type="entry name" value="TolB, C-terminal domain"/>
    <property type="match status" value="1"/>
</dbReference>
<accession>A0A1F6URH9</accession>
<proteinExistence type="predicted"/>
<comment type="caution">
    <text evidence="3">The sequence shown here is derived from an EMBL/GenBank/DDBJ whole genome shotgun (WGS) entry which is preliminary data.</text>
</comment>
<keyword evidence="2" id="KW-0812">Transmembrane</keyword>
<dbReference type="SUPFAM" id="SSF69304">
    <property type="entry name" value="Tricorn protease N-terminal domain"/>
    <property type="match status" value="1"/>
</dbReference>
<organism evidence="3 4">
    <name type="scientific">Candidatus Nomurabacteria bacterium RIFCSPHIGHO2_01_FULL_38_19</name>
    <dbReference type="NCBI Taxonomy" id="1801732"/>
    <lineage>
        <taxon>Bacteria</taxon>
        <taxon>Candidatus Nomuraibacteriota</taxon>
    </lineage>
</organism>
<keyword evidence="2" id="KW-1133">Transmembrane helix</keyword>
<evidence type="ECO:0000256" key="2">
    <source>
        <dbReference type="SAM" id="Phobius"/>
    </source>
</evidence>
<dbReference type="STRING" id="1801732.A2814_01510"/>
<gene>
    <name evidence="3" type="ORF">A2814_01510</name>
</gene>
<dbReference type="EMBL" id="MFTI01000020">
    <property type="protein sequence ID" value="OGI59963.1"/>
    <property type="molecule type" value="Genomic_DNA"/>
</dbReference>
<keyword evidence="2" id="KW-0472">Membrane</keyword>
<evidence type="ECO:0000256" key="1">
    <source>
        <dbReference type="SAM" id="MobiDB-lite"/>
    </source>
</evidence>